<reference evidence="3" key="1">
    <citation type="journal article" date="2005" name="PLoS Comput. Biol.">
        <title>A guild of 45 CRISPR-associated (Cas) protein families and multiple CRISPR/Cas subtypes exist in prokaryotic genomes.</title>
        <authorList>
            <person name="Haft D.H."/>
            <person name="Selengut J."/>
            <person name="Mongodin E.F."/>
            <person name="Nelson K.E."/>
        </authorList>
    </citation>
    <scope>NUCLEOTIDE SEQUENCE</scope>
</reference>
<accession>A0A8B6X2A2</accession>
<evidence type="ECO:0000313" key="2">
    <source>
        <dbReference type="Proteomes" id="UP000675920"/>
    </source>
</evidence>
<dbReference type="Proteomes" id="UP000675920">
    <property type="component" value="Unplaced"/>
</dbReference>
<keyword evidence="2" id="KW-1185">Reference proteome</keyword>
<dbReference type="NCBIfam" id="TIGR02165">
    <property type="entry name" value="cas5_6_GSU0054"/>
    <property type="match status" value="1"/>
</dbReference>
<evidence type="ECO:0000256" key="1">
    <source>
        <dbReference type="SAM" id="MobiDB-lite"/>
    </source>
</evidence>
<name>A0A8B6X2A2_9BURK</name>
<sequence length="471" mass="50535">MAAADHLVLEARFLGDSYGGSEWPPAPFRLMQAIVAGNRSIDAPGLGWLEAQPAPVILAADASAPIDFRRSIPNNARPGDSGGATTMREVRRRLVRGPVRYCWPLRDAADRDAANQLIASAEKVHTLGTGEDMCVVRGLIAGAAPQSAGDIRLWQPVADDIAAFLPGTDGARLRVPVPGSLQALEARFQAFQRRLQAGDQGWAQPVQRAALHGTRLYQPSEAAPRSLVLALRLTRPDDAARTARFAPADAVVVAGMLRHAAMQLAQPLGDEVAGFAAGHAPEGNADCRLSWVPLPTVGAEHADGRARRALWIARAADHAPLLSLAARLGEDGVPLVDEDTGEARAIARPIAVAGEPVLPAYLDAAREWVTVTPMVLPGDFGGGDLRVMTKLLHKALRESGIDPGLLAGAEFSRQPLIRQAPALREVRLKRWQARSLILYHLRLRFREPVRGPLVLGRGRHYGLGLFCANPK</sequence>
<dbReference type="AlphaFoldDB" id="A0A8B6X2A2"/>
<organism evidence="2 3">
    <name type="scientific">Derxia gummosa DSM 723</name>
    <dbReference type="NCBI Taxonomy" id="1121388"/>
    <lineage>
        <taxon>Bacteria</taxon>
        <taxon>Pseudomonadati</taxon>
        <taxon>Pseudomonadota</taxon>
        <taxon>Betaproteobacteria</taxon>
        <taxon>Burkholderiales</taxon>
        <taxon>Alcaligenaceae</taxon>
        <taxon>Derxia</taxon>
    </lineage>
</organism>
<dbReference type="RefSeq" id="WP_028310531.1">
    <property type="nucleotide sequence ID" value="NZ_AXWS01000007.1"/>
</dbReference>
<reference evidence="3" key="2">
    <citation type="journal article" date="2020" name="Front. Microbiol.">
        <title>The Diversity of the CRISPR-Cas System and Prophages Present in the Genome Reveals the Co-evolution of Bifidobacterium pseudocatenulatum and Phages.</title>
        <authorList>
            <person name="Wang G."/>
            <person name="Liu Q."/>
            <person name="Pei Z."/>
            <person name="Wang L."/>
            <person name="Tian P."/>
            <person name="Liu Z."/>
            <person name="Zhao J."/>
            <person name="Zhang H."/>
            <person name="Chen W."/>
        </authorList>
    </citation>
    <scope>NUCLEOTIDE SEQUENCE</scope>
</reference>
<proteinExistence type="predicted"/>
<dbReference type="InterPro" id="IPR019089">
    <property type="entry name" value="Cas_GSU0054"/>
</dbReference>
<protein>
    <submittedName>
        <fullName evidence="3">Type I-G CRISPR-associated protein Csb2</fullName>
    </submittedName>
</protein>
<reference evidence="3" key="3">
    <citation type="submission" date="2025-08" db="UniProtKB">
        <authorList>
            <consortium name="RefSeq"/>
        </authorList>
    </citation>
    <scope>IDENTIFICATION</scope>
</reference>
<dbReference type="OrthoDB" id="9787885at2"/>
<feature type="region of interest" description="Disordered" evidence="1">
    <location>
        <begin position="70"/>
        <end position="89"/>
    </location>
</feature>
<evidence type="ECO:0000313" key="3">
    <source>
        <dbReference type="RefSeq" id="WP_028310531.1"/>
    </source>
</evidence>
<gene>
    <name evidence="3" type="primary">csb2</name>
    <name evidence="3" type="synonym">csx5</name>
</gene>
<dbReference type="Pfam" id="PF09609">
    <property type="entry name" value="Cas_GSU0054"/>
    <property type="match status" value="1"/>
</dbReference>